<gene>
    <name evidence="2" type="ORF">A8U91_04062</name>
</gene>
<dbReference type="AlphaFoldDB" id="A0A1B8NYE0"/>
<feature type="domain" description="PRTase-CE" evidence="1">
    <location>
        <begin position="30"/>
        <end position="323"/>
    </location>
</feature>
<evidence type="ECO:0000313" key="3">
    <source>
        <dbReference type="Proteomes" id="UP000092504"/>
    </source>
</evidence>
<dbReference type="InterPro" id="IPR056920">
    <property type="entry name" value="PRTase-CE"/>
</dbReference>
<evidence type="ECO:0000313" key="2">
    <source>
        <dbReference type="EMBL" id="OBX34999.1"/>
    </source>
</evidence>
<reference evidence="2 3" key="1">
    <citation type="submission" date="2016-06" db="EMBL/GenBank/DDBJ databases">
        <title>Genome sequence of halotolerant plant growth promoting strain of Halomonas elongata HEK1 isolated from salterns of Rann of Kutch, Gujarat, India.</title>
        <authorList>
            <person name="Gaba S."/>
            <person name="Singh R.N."/>
            <person name="Abrol S."/>
            <person name="Kaushik R."/>
            <person name="Saxena A.K."/>
        </authorList>
    </citation>
    <scope>NUCLEOTIDE SEQUENCE [LARGE SCALE GENOMIC DNA]</scope>
    <source>
        <strain evidence="2 3">HEK1</strain>
    </source>
</reference>
<accession>A0A1B8NYE0</accession>
<sequence length="346" mass="39222">MSRQELLQSICNTTTDYRAGDLAPPTPDHVDRWVNQFGVAVQLPILTEIDHVLKNTYFSADIVARFLRGALKTKKLAGDDPCSFWPQVELLEVQGGGNSQREMNALFREILRTECGVEFHRGDEHPNTFVYLDDGIFTGNRVRRDLEAWIENHAPNRCHLHVICIALHSGGQYYAKQRIEKKISEVGKEIDIDWWRRIELEDRRAYSYSSDVLRPTLVPDDSEVQEYVEELRYSPTLRAAGSVGNQKIFSSEEGRALLEQEFLVAGVRIRGMCPNLGDTQRPLGHMTLESLGFGSMIVTFRNCPNNAPLALWVGDPWYPLFQRTTNSQAAMQNLIARITADGFGPV</sequence>
<protein>
    <recommendedName>
        <fullName evidence="1">PRTase-CE domain-containing protein</fullName>
    </recommendedName>
</protein>
<comment type="caution">
    <text evidence="2">The sequence shown here is derived from an EMBL/GenBank/DDBJ whole genome shotgun (WGS) entry which is preliminary data.</text>
</comment>
<dbReference type="Pfam" id="PF24390">
    <property type="entry name" value="PRTase-CE"/>
    <property type="match status" value="1"/>
</dbReference>
<evidence type="ECO:0000259" key="1">
    <source>
        <dbReference type="Pfam" id="PF24390"/>
    </source>
</evidence>
<proteinExistence type="predicted"/>
<dbReference type="EMBL" id="MAJD01000002">
    <property type="protein sequence ID" value="OBX34999.1"/>
    <property type="molecule type" value="Genomic_DNA"/>
</dbReference>
<dbReference type="Proteomes" id="UP000092504">
    <property type="component" value="Unassembled WGS sequence"/>
</dbReference>
<name>A0A1B8NYE0_HALEL</name>
<organism evidence="2 3">
    <name type="scientific">Halomonas elongata</name>
    <dbReference type="NCBI Taxonomy" id="2746"/>
    <lineage>
        <taxon>Bacteria</taxon>
        <taxon>Pseudomonadati</taxon>
        <taxon>Pseudomonadota</taxon>
        <taxon>Gammaproteobacteria</taxon>
        <taxon>Oceanospirillales</taxon>
        <taxon>Halomonadaceae</taxon>
        <taxon>Halomonas</taxon>
    </lineage>
</organism>